<dbReference type="Gene3D" id="3.30.10.20">
    <property type="match status" value="1"/>
</dbReference>
<evidence type="ECO:0000256" key="2">
    <source>
        <dbReference type="SAM" id="Phobius"/>
    </source>
</evidence>
<organism evidence="3 4">
    <name type="scientific">Rhodococcus coprophilus</name>
    <dbReference type="NCBI Taxonomy" id="38310"/>
    <lineage>
        <taxon>Bacteria</taxon>
        <taxon>Bacillati</taxon>
        <taxon>Actinomycetota</taxon>
        <taxon>Actinomycetes</taxon>
        <taxon>Mycobacteriales</taxon>
        <taxon>Nocardiaceae</taxon>
        <taxon>Rhodococcus</taxon>
    </lineage>
</organism>
<feature type="transmembrane region" description="Helical" evidence="2">
    <location>
        <begin position="103"/>
        <end position="121"/>
    </location>
</feature>
<dbReference type="STRING" id="1219011.GCA_001895045_03027"/>
<name>A0A2X4U7I7_9NOCA</name>
<keyword evidence="2" id="KW-1133">Transmembrane helix</keyword>
<dbReference type="EMBL" id="LS483468">
    <property type="protein sequence ID" value="SQI31208.1"/>
    <property type="molecule type" value="Genomic_DNA"/>
</dbReference>
<protein>
    <submittedName>
        <fullName evidence="3">Lipoprotein</fullName>
    </submittedName>
</protein>
<accession>A0A2X4U7I7</accession>
<feature type="transmembrane region" description="Helical" evidence="2">
    <location>
        <begin position="31"/>
        <end position="50"/>
    </location>
</feature>
<dbReference type="Proteomes" id="UP000249091">
    <property type="component" value="Chromosome 1"/>
</dbReference>
<evidence type="ECO:0000313" key="3">
    <source>
        <dbReference type="EMBL" id="SQI31208.1"/>
    </source>
</evidence>
<keyword evidence="2" id="KW-0812">Transmembrane</keyword>
<keyword evidence="3" id="KW-0449">Lipoprotein</keyword>
<feature type="compositionally biased region" description="Low complexity" evidence="1">
    <location>
        <begin position="145"/>
        <end position="159"/>
    </location>
</feature>
<feature type="compositionally biased region" description="Polar residues" evidence="1">
    <location>
        <begin position="133"/>
        <end position="144"/>
    </location>
</feature>
<gene>
    <name evidence="3" type="ORF">NCTC10994_01933</name>
</gene>
<evidence type="ECO:0000256" key="1">
    <source>
        <dbReference type="SAM" id="MobiDB-lite"/>
    </source>
</evidence>
<reference evidence="3 4" key="1">
    <citation type="submission" date="2018-06" db="EMBL/GenBank/DDBJ databases">
        <authorList>
            <consortium name="Pathogen Informatics"/>
            <person name="Doyle S."/>
        </authorList>
    </citation>
    <scope>NUCLEOTIDE SEQUENCE [LARGE SCALE GENOMIC DNA]</scope>
    <source>
        <strain evidence="3 4">NCTC10994</strain>
    </source>
</reference>
<feature type="region of interest" description="Disordered" evidence="1">
    <location>
        <begin position="131"/>
        <end position="159"/>
    </location>
</feature>
<keyword evidence="4" id="KW-1185">Reference proteome</keyword>
<sequence>MKPVVPYLRVLAGLFAGVTLWLAIVEIIHGNVAESLIQLLFFVGLGYLAIGKPLRDRHARVEADRAALAARAEAGHQAFLAGDRSAAFAPPPEPSPPPKMRRGVLIAALVAAAFVLIGIIGDISDGLDAPSGNDATTTPQTSARVTPGSTTPAPSATSAAATVPVVTSAPAAVSTTTANAAAAGTSAVMPDVECMDLQTAQDTIQAAGVFYSRSVDATGEGRMQVQDRNWIVVGQQPSAGAVVGEGEALLSVVKEVEFAGCR</sequence>
<proteinExistence type="predicted"/>
<evidence type="ECO:0000313" key="4">
    <source>
        <dbReference type="Proteomes" id="UP000249091"/>
    </source>
</evidence>
<keyword evidence="2" id="KW-0472">Membrane</keyword>
<dbReference type="KEGG" id="rcr:NCTC10994_01933"/>
<dbReference type="AlphaFoldDB" id="A0A2X4U7I7"/>
<feature type="transmembrane region" description="Helical" evidence="2">
    <location>
        <begin position="7"/>
        <end position="25"/>
    </location>
</feature>
<dbReference type="RefSeq" id="WP_072701920.1">
    <property type="nucleotide sequence ID" value="NZ_JAFBBL010000001.1"/>
</dbReference>